<dbReference type="OrthoDB" id="147752at2759"/>
<name>A0A5N6ZC43_9EURO</name>
<dbReference type="EMBL" id="ML739057">
    <property type="protein sequence ID" value="KAE8355175.1"/>
    <property type="molecule type" value="Genomic_DNA"/>
</dbReference>
<gene>
    <name evidence="1" type="ORF">BDV28DRAFT_129448</name>
</gene>
<dbReference type="Gene3D" id="3.40.30.10">
    <property type="entry name" value="Glutaredoxin"/>
    <property type="match status" value="1"/>
</dbReference>
<protein>
    <submittedName>
        <fullName evidence="1">Uncharacterized protein</fullName>
    </submittedName>
</protein>
<dbReference type="AlphaFoldDB" id="A0A5N6ZC43"/>
<evidence type="ECO:0000313" key="1">
    <source>
        <dbReference type="EMBL" id="KAE8355175.1"/>
    </source>
</evidence>
<dbReference type="Proteomes" id="UP000327118">
    <property type="component" value="Unassembled WGS sequence"/>
</dbReference>
<reference evidence="2" key="1">
    <citation type="submission" date="2019-04" db="EMBL/GenBank/DDBJ databases">
        <title>Friends and foes A comparative genomics studyof 23 Aspergillus species from section Flavi.</title>
        <authorList>
            <consortium name="DOE Joint Genome Institute"/>
            <person name="Kjaerbolling I."/>
            <person name="Vesth T."/>
            <person name="Frisvad J.C."/>
            <person name="Nybo J.L."/>
            <person name="Theobald S."/>
            <person name="Kildgaard S."/>
            <person name="Isbrandt T."/>
            <person name="Kuo A."/>
            <person name="Sato A."/>
            <person name="Lyhne E.K."/>
            <person name="Kogle M.E."/>
            <person name="Wiebenga A."/>
            <person name="Kun R.S."/>
            <person name="Lubbers R.J."/>
            <person name="Makela M.R."/>
            <person name="Barry K."/>
            <person name="Chovatia M."/>
            <person name="Clum A."/>
            <person name="Daum C."/>
            <person name="Haridas S."/>
            <person name="He G."/>
            <person name="LaButti K."/>
            <person name="Lipzen A."/>
            <person name="Mondo S."/>
            <person name="Riley R."/>
            <person name="Salamov A."/>
            <person name="Simmons B.A."/>
            <person name="Magnuson J.K."/>
            <person name="Henrissat B."/>
            <person name="Mortensen U.H."/>
            <person name="Larsen T.O."/>
            <person name="Devries R.P."/>
            <person name="Grigoriev I.V."/>
            <person name="Machida M."/>
            <person name="Baker S.E."/>
            <person name="Andersen M.R."/>
        </authorList>
    </citation>
    <scope>NUCLEOTIDE SEQUENCE [LARGE SCALE GENOMIC DNA]</scope>
    <source>
        <strain evidence="2">CBS 553.77</strain>
    </source>
</reference>
<organism evidence="1 2">
    <name type="scientific">Aspergillus coremiiformis</name>
    <dbReference type="NCBI Taxonomy" id="138285"/>
    <lineage>
        <taxon>Eukaryota</taxon>
        <taxon>Fungi</taxon>
        <taxon>Dikarya</taxon>
        <taxon>Ascomycota</taxon>
        <taxon>Pezizomycotina</taxon>
        <taxon>Eurotiomycetes</taxon>
        <taxon>Eurotiomycetidae</taxon>
        <taxon>Eurotiales</taxon>
        <taxon>Aspergillaceae</taxon>
        <taxon>Aspergillus</taxon>
        <taxon>Aspergillus subgen. Circumdati</taxon>
    </lineage>
</organism>
<keyword evidence="2" id="KW-1185">Reference proteome</keyword>
<proteinExistence type="predicted"/>
<sequence length="55" mass="6356">MGSVVLPHLRTAWHVDQAILSEEERLVVRPWASRLFPDARILIQLNTGHSIWSRP</sequence>
<accession>A0A5N6ZC43</accession>
<evidence type="ECO:0000313" key="2">
    <source>
        <dbReference type="Proteomes" id="UP000327118"/>
    </source>
</evidence>